<proteinExistence type="predicted"/>
<feature type="chain" id="PRO_5045188992" evidence="1">
    <location>
        <begin position="18"/>
        <end position="1068"/>
    </location>
</feature>
<dbReference type="EMBL" id="CP090145">
    <property type="protein sequence ID" value="UOX32294.1"/>
    <property type="molecule type" value="Genomic_DNA"/>
</dbReference>
<organism evidence="3 4">
    <name type="scientific">Flavobacterium sediminilitoris</name>
    <dbReference type="NCBI Taxonomy" id="2024526"/>
    <lineage>
        <taxon>Bacteria</taxon>
        <taxon>Pseudomonadati</taxon>
        <taxon>Bacteroidota</taxon>
        <taxon>Flavobacteriia</taxon>
        <taxon>Flavobacteriales</taxon>
        <taxon>Flavobacteriaceae</taxon>
        <taxon>Flavobacterium</taxon>
    </lineage>
</organism>
<evidence type="ECO:0000259" key="2">
    <source>
        <dbReference type="PROSITE" id="PS51468"/>
    </source>
</evidence>
<dbReference type="Pfam" id="PF09906">
    <property type="entry name" value="DUF2135"/>
    <property type="match status" value="1"/>
</dbReference>
<feature type="signal peptide" evidence="1">
    <location>
        <begin position="1"/>
        <end position="17"/>
    </location>
</feature>
<dbReference type="InterPro" id="IPR008969">
    <property type="entry name" value="CarboxyPept-like_regulatory"/>
</dbReference>
<evidence type="ECO:0000313" key="3">
    <source>
        <dbReference type="EMBL" id="UOX32294.1"/>
    </source>
</evidence>
<dbReference type="PROSITE" id="PS51468">
    <property type="entry name" value="VIT"/>
    <property type="match status" value="1"/>
</dbReference>
<sequence>MKKVILFLLFISQFVVGQNPQLTVKDKDSSLVRLSKLKVSVKVVGNIAYTTTEMHFFNAAARDMEAELLFPLPEGVSVSRYAIDINGKMREAVPVNKNKGKQVFEAIEHRRVDPGLLEKVEGNNFKTRIYPILPNKERIVIIGYEQELTSYDTSFLGYQMVSAYTKKIDSFELEVSVVGSNEKPIITNDGKEITIEKFNTIYQAKIQQEHYLPNDKLLVKIPITSAIPTVIAQANDNQYYFYANMHLETEKKAKALPKSIGLLWDVSLSSAKRDTKKELELLDAYFKKLDNVAVSLYFVGFTFDKKADFTITNGDWSALRNVLETINYDGGTRFSEIGFPKKDEILFFTDGLSTLSDATLPESKQPVYTITSSVTADYAFLNYNAMKTGGAFINLNQVKKEEALDRLLYKNLLFFGIKNNPTLVETYPMIGTSVTDNFSVSGISLLPSNEITFLFGYDANNLTEKKIQLDVKNQAIAEISVEKLWAQKKIANLEIQYEKNAEAIETMGKKYGIITPNTSLIVLEDINDYILYDIIPPAELREEFDKIKKNQLAEREATKKSNWNNIDSYFNGLSTWWEKDIKYVKPKYVKSKKNKRDNTVTGSNLQPNPTGEVKRITVTVNDALGPLPGASIQVKNTTIGTTVSFDGIGFINAKTGDVLIVSFIGYQSKEFRIESQSNYTVTLNDNVALQEVVVTAYAVEDRGNRRERRRASSVPMETVEAVEDFNGEANDSKLRVGLNYEQALAGRVAGVEITTDSISISNNPRTVKTSSWNPDRVYLKALDKVAKEEKYALYLQLREVNKNNPSFYFDVANHFYEAGDRANALLVLSTIAELDLENHQLYKSLLYLLRQWEANEMALHVAKKIVIWRAHEPQSYRDLALALEDNKQYQEAFDALVTALETNYYGEMSGVYAGIEDIILMDINRMVATHKSINTDKLEKKYVENIPVDVRIILNWNQMDTDIDLHIIEPTGEECYYSHTSTEIGARFSKDFTRGYGPEQYLLRNAIKGKYKIKTNYYGETKLTESGPATVMVEIYIKRKNGKIERTLQTIQLGKVKENQNLAEIEIE</sequence>
<dbReference type="SUPFAM" id="SSF48452">
    <property type="entry name" value="TPR-like"/>
    <property type="match status" value="1"/>
</dbReference>
<name>A0ABY4HHH8_9FLAO</name>
<gene>
    <name evidence="3" type="ORF">LXD69_09525</name>
</gene>
<keyword evidence="4" id="KW-1185">Reference proteome</keyword>
<dbReference type="InterPro" id="IPR013694">
    <property type="entry name" value="VIT"/>
</dbReference>
<evidence type="ECO:0000313" key="4">
    <source>
        <dbReference type="Proteomes" id="UP000830454"/>
    </source>
</evidence>
<feature type="domain" description="VIT" evidence="2">
    <location>
        <begin position="18"/>
        <end position="146"/>
    </location>
</feature>
<dbReference type="InterPro" id="IPR011990">
    <property type="entry name" value="TPR-like_helical_dom_sf"/>
</dbReference>
<dbReference type="Proteomes" id="UP000830454">
    <property type="component" value="Chromosome"/>
</dbReference>
<dbReference type="Gene3D" id="1.25.40.10">
    <property type="entry name" value="Tetratricopeptide repeat domain"/>
    <property type="match status" value="1"/>
</dbReference>
<protein>
    <submittedName>
        <fullName evidence="3">Carboxypeptidase-like regulatory domain-containing protein</fullName>
    </submittedName>
</protein>
<evidence type="ECO:0000256" key="1">
    <source>
        <dbReference type="SAM" id="SignalP"/>
    </source>
</evidence>
<dbReference type="Pfam" id="PF13715">
    <property type="entry name" value="CarbopepD_reg_2"/>
    <property type="match status" value="1"/>
</dbReference>
<reference evidence="3" key="2">
    <citation type="submission" date="2022-04" db="EMBL/GenBank/DDBJ databases">
        <title>Complete Genome Sequence of Flavobacterium sediminilitoris YSM-43, Isolated from a Tidal Sediment.</title>
        <authorList>
            <person name="Lee P.A."/>
        </authorList>
    </citation>
    <scope>NUCLEOTIDE SEQUENCE</scope>
    <source>
        <strain evidence="3">YSM-43</strain>
    </source>
</reference>
<dbReference type="Pfam" id="PF08487">
    <property type="entry name" value="VIT"/>
    <property type="match status" value="1"/>
</dbReference>
<reference evidence="3" key="1">
    <citation type="submission" date="2021-12" db="EMBL/GenBank/DDBJ databases">
        <authorList>
            <person name="Cha I.-T."/>
            <person name="Lee K.-E."/>
            <person name="Park S.-J."/>
        </authorList>
    </citation>
    <scope>NUCLEOTIDE SEQUENCE</scope>
    <source>
        <strain evidence="3">YSM-43</strain>
    </source>
</reference>
<dbReference type="InterPro" id="IPR019220">
    <property type="entry name" value="DUF2135"/>
</dbReference>
<accession>A0ABY4HHH8</accession>
<dbReference type="SUPFAM" id="SSF49464">
    <property type="entry name" value="Carboxypeptidase regulatory domain-like"/>
    <property type="match status" value="1"/>
</dbReference>
<dbReference type="RefSeq" id="WP_246914875.1">
    <property type="nucleotide sequence ID" value="NZ_CP090145.1"/>
</dbReference>
<keyword evidence="1" id="KW-0732">Signal</keyword>